<organism evidence="1 2">
    <name type="scientific">Lasiodiplodia mahajangana</name>
    <dbReference type="NCBI Taxonomy" id="1108764"/>
    <lineage>
        <taxon>Eukaryota</taxon>
        <taxon>Fungi</taxon>
        <taxon>Dikarya</taxon>
        <taxon>Ascomycota</taxon>
        <taxon>Pezizomycotina</taxon>
        <taxon>Dothideomycetes</taxon>
        <taxon>Dothideomycetes incertae sedis</taxon>
        <taxon>Botryosphaeriales</taxon>
        <taxon>Botryosphaeriaceae</taxon>
        <taxon>Lasiodiplodia</taxon>
    </lineage>
</organism>
<name>A0ACC2J8Q3_9PEZI</name>
<accession>A0ACC2J8Q3</accession>
<reference evidence="1" key="1">
    <citation type="submission" date="2022-12" db="EMBL/GenBank/DDBJ databases">
        <title>Genome Sequence of Lasiodiplodia mahajangana.</title>
        <authorList>
            <person name="Buettner E."/>
        </authorList>
    </citation>
    <scope>NUCLEOTIDE SEQUENCE</scope>
    <source>
        <strain evidence="1">VT137</strain>
    </source>
</reference>
<proteinExistence type="predicted"/>
<gene>
    <name evidence="1" type="ORF">O1611_g9514</name>
</gene>
<protein>
    <submittedName>
        <fullName evidence="1">Uncharacterized protein</fullName>
    </submittedName>
</protein>
<dbReference type="EMBL" id="JAPUUL010003279">
    <property type="protein sequence ID" value="KAJ8123781.1"/>
    <property type="molecule type" value="Genomic_DNA"/>
</dbReference>
<keyword evidence="2" id="KW-1185">Reference proteome</keyword>
<sequence length="74" mass="8557">MEGFIVYDFVEDYPRARKEIAEWLTRGELKRKETIITGGIEKAEYAIRDLFDGKNTGKLLVEVRSPDQVRGPKL</sequence>
<dbReference type="Proteomes" id="UP001153332">
    <property type="component" value="Unassembled WGS sequence"/>
</dbReference>
<evidence type="ECO:0000313" key="2">
    <source>
        <dbReference type="Proteomes" id="UP001153332"/>
    </source>
</evidence>
<evidence type="ECO:0000313" key="1">
    <source>
        <dbReference type="EMBL" id="KAJ8123781.1"/>
    </source>
</evidence>
<comment type="caution">
    <text evidence="1">The sequence shown here is derived from an EMBL/GenBank/DDBJ whole genome shotgun (WGS) entry which is preliminary data.</text>
</comment>